<feature type="region of interest" description="Disordered" evidence="1">
    <location>
        <begin position="195"/>
        <end position="281"/>
    </location>
</feature>
<dbReference type="AlphaFoldDB" id="A0AAV9NI56"/>
<evidence type="ECO:0000313" key="3">
    <source>
        <dbReference type="Proteomes" id="UP001358417"/>
    </source>
</evidence>
<feature type="region of interest" description="Disordered" evidence="1">
    <location>
        <begin position="129"/>
        <end position="157"/>
    </location>
</feature>
<dbReference type="EMBL" id="JAVRRD010000008">
    <property type="protein sequence ID" value="KAK5056051.1"/>
    <property type="molecule type" value="Genomic_DNA"/>
</dbReference>
<dbReference type="GeneID" id="89980744"/>
<organism evidence="2 3">
    <name type="scientific">Exophiala bonariae</name>
    <dbReference type="NCBI Taxonomy" id="1690606"/>
    <lineage>
        <taxon>Eukaryota</taxon>
        <taxon>Fungi</taxon>
        <taxon>Dikarya</taxon>
        <taxon>Ascomycota</taxon>
        <taxon>Pezizomycotina</taxon>
        <taxon>Eurotiomycetes</taxon>
        <taxon>Chaetothyriomycetidae</taxon>
        <taxon>Chaetothyriales</taxon>
        <taxon>Herpotrichiellaceae</taxon>
        <taxon>Exophiala</taxon>
    </lineage>
</organism>
<comment type="caution">
    <text evidence="2">The sequence shown here is derived from an EMBL/GenBank/DDBJ whole genome shotgun (WGS) entry which is preliminary data.</text>
</comment>
<keyword evidence="3" id="KW-1185">Reference proteome</keyword>
<gene>
    <name evidence="2" type="ORF">LTR84_012602</name>
</gene>
<dbReference type="RefSeq" id="XP_064708021.1">
    <property type="nucleotide sequence ID" value="XM_064856121.1"/>
</dbReference>
<feature type="compositionally biased region" description="Polar residues" evidence="1">
    <location>
        <begin position="219"/>
        <end position="230"/>
    </location>
</feature>
<proteinExistence type="predicted"/>
<evidence type="ECO:0000256" key="1">
    <source>
        <dbReference type="SAM" id="MobiDB-lite"/>
    </source>
</evidence>
<name>A0AAV9NI56_9EURO</name>
<dbReference type="Proteomes" id="UP001358417">
    <property type="component" value="Unassembled WGS sequence"/>
</dbReference>
<feature type="region of interest" description="Disordered" evidence="1">
    <location>
        <begin position="1"/>
        <end position="25"/>
    </location>
</feature>
<sequence>MAVPNGRVLRSTKNASTPTAAKTDAETAHVKTRYTNLVVELMATCLDLLTKVSAESSPFATNTPSDSHISAFKSAFKNVGFSEGYAEEIIGGATVRVKAHDETRKRRRRLIMFEKQVRQVADTVKRMASDVPQQMPAQTSPDGRTRLGDGDTTGNAPAEVQQLQHDDELLFAELLRLVNESRIWITSVPKAMHIDDEGCGEPLYTSEHLDERPPPGPKDTTSGPTHSTSWYDGPPSAQIIIEPKAKPATRRALARNDKDSQSQPPTPEGFGWDDLLPEIVD</sequence>
<feature type="compositionally biased region" description="Polar residues" evidence="1">
    <location>
        <begin position="131"/>
        <end position="141"/>
    </location>
</feature>
<reference evidence="2 3" key="1">
    <citation type="submission" date="2023-08" db="EMBL/GenBank/DDBJ databases">
        <title>Black Yeasts Isolated from many extreme environments.</title>
        <authorList>
            <person name="Coleine C."/>
            <person name="Stajich J.E."/>
            <person name="Selbmann L."/>
        </authorList>
    </citation>
    <scope>NUCLEOTIDE SEQUENCE [LARGE SCALE GENOMIC DNA]</scope>
    <source>
        <strain evidence="2 3">CCFEE 5792</strain>
    </source>
</reference>
<feature type="compositionally biased region" description="Polar residues" evidence="1">
    <location>
        <begin position="11"/>
        <end position="20"/>
    </location>
</feature>
<protein>
    <recommendedName>
        <fullName evidence="4">Mediator complex subunit 11</fullName>
    </recommendedName>
</protein>
<accession>A0AAV9NI56</accession>
<evidence type="ECO:0008006" key="4">
    <source>
        <dbReference type="Google" id="ProtNLM"/>
    </source>
</evidence>
<evidence type="ECO:0000313" key="2">
    <source>
        <dbReference type="EMBL" id="KAK5056051.1"/>
    </source>
</evidence>